<organism evidence="1 2">
    <name type="scientific">Sutcliffiella horikoshii</name>
    <dbReference type="NCBI Taxonomy" id="79883"/>
    <lineage>
        <taxon>Bacteria</taxon>
        <taxon>Bacillati</taxon>
        <taxon>Bacillota</taxon>
        <taxon>Bacilli</taxon>
        <taxon>Bacillales</taxon>
        <taxon>Bacillaceae</taxon>
        <taxon>Sutcliffiella</taxon>
    </lineage>
</organism>
<evidence type="ECO:0000313" key="2">
    <source>
        <dbReference type="Proteomes" id="UP000195573"/>
    </source>
</evidence>
<dbReference type="Proteomes" id="UP000195573">
    <property type="component" value="Chromosome"/>
</dbReference>
<reference evidence="1 2" key="1">
    <citation type="submission" date="2017-04" db="EMBL/GenBank/DDBJ databases">
        <title>Complete Genome Sequence of the Bacillus horikoshii 20a strain from Cuatro Cienegas, Coahuila, Mexico.</title>
        <authorList>
            <person name="Zarza E."/>
            <person name="Alcaraz L.D."/>
            <person name="Aguilar-Salinas B."/>
            <person name="Islas A."/>
            <person name="Olmedo-Alvarez G."/>
        </authorList>
    </citation>
    <scope>NUCLEOTIDE SEQUENCE [LARGE SCALE GENOMIC DNA]</scope>
    <source>
        <strain evidence="1 2">20a</strain>
    </source>
</reference>
<accession>A0ABM6KQ18</accession>
<proteinExistence type="predicted"/>
<sequence length="12" mass="1474">MCTRCLVYLCIR</sequence>
<evidence type="ECO:0000313" key="1">
    <source>
        <dbReference type="EMBL" id="ART78545.1"/>
    </source>
</evidence>
<gene>
    <name evidence="1" type="ORF">B4U37_05255</name>
</gene>
<dbReference type="EMBL" id="CP020880">
    <property type="protein sequence ID" value="ART78545.1"/>
    <property type="molecule type" value="Genomic_DNA"/>
</dbReference>
<name>A0ABM6KQ18_9BACI</name>
<protein>
    <submittedName>
        <fullName evidence="1">Uncharacterized protein</fullName>
    </submittedName>
</protein>
<keyword evidence="2" id="KW-1185">Reference proteome</keyword>